<protein>
    <submittedName>
        <fullName evidence="1">Uncharacterized protein</fullName>
    </submittedName>
</protein>
<evidence type="ECO:0000313" key="2">
    <source>
        <dbReference type="Proteomes" id="UP000241818"/>
    </source>
</evidence>
<gene>
    <name evidence="1" type="ORF">M430DRAFT_204697</name>
</gene>
<proteinExistence type="predicted"/>
<dbReference type="AlphaFoldDB" id="A0A2T3BBC7"/>
<reference evidence="1 2" key="1">
    <citation type="journal article" date="2018" name="New Phytol.">
        <title>Comparative genomics and transcriptomics depict ericoid mycorrhizal fungi as versatile saprotrophs and plant mutualists.</title>
        <authorList>
            <person name="Martino E."/>
            <person name="Morin E."/>
            <person name="Grelet G.A."/>
            <person name="Kuo A."/>
            <person name="Kohler A."/>
            <person name="Daghino S."/>
            <person name="Barry K.W."/>
            <person name="Cichocki N."/>
            <person name="Clum A."/>
            <person name="Dockter R.B."/>
            <person name="Hainaut M."/>
            <person name="Kuo R.C."/>
            <person name="LaButti K."/>
            <person name="Lindahl B.D."/>
            <person name="Lindquist E.A."/>
            <person name="Lipzen A."/>
            <person name="Khouja H.R."/>
            <person name="Magnuson J."/>
            <person name="Murat C."/>
            <person name="Ohm R.A."/>
            <person name="Singer S.W."/>
            <person name="Spatafora J.W."/>
            <person name="Wang M."/>
            <person name="Veneault-Fourrey C."/>
            <person name="Henrissat B."/>
            <person name="Grigoriev I.V."/>
            <person name="Martin F.M."/>
            <person name="Perotto S."/>
        </authorList>
    </citation>
    <scope>NUCLEOTIDE SEQUENCE [LARGE SCALE GENOMIC DNA]</scope>
    <source>
        <strain evidence="1 2">ATCC 22711</strain>
    </source>
</reference>
<dbReference type="RefSeq" id="XP_024724232.1">
    <property type="nucleotide sequence ID" value="XM_024864305.1"/>
</dbReference>
<dbReference type="EMBL" id="KZ679007">
    <property type="protein sequence ID" value="PSS25633.1"/>
    <property type="molecule type" value="Genomic_DNA"/>
</dbReference>
<dbReference type="InParanoid" id="A0A2T3BBC7"/>
<dbReference type="GeneID" id="36572386"/>
<keyword evidence="2" id="KW-1185">Reference proteome</keyword>
<name>A0A2T3BBC7_AMORE</name>
<organism evidence="1 2">
    <name type="scientific">Amorphotheca resinae ATCC 22711</name>
    <dbReference type="NCBI Taxonomy" id="857342"/>
    <lineage>
        <taxon>Eukaryota</taxon>
        <taxon>Fungi</taxon>
        <taxon>Dikarya</taxon>
        <taxon>Ascomycota</taxon>
        <taxon>Pezizomycotina</taxon>
        <taxon>Leotiomycetes</taxon>
        <taxon>Helotiales</taxon>
        <taxon>Amorphothecaceae</taxon>
        <taxon>Amorphotheca</taxon>
    </lineage>
</organism>
<dbReference type="Proteomes" id="UP000241818">
    <property type="component" value="Unassembled WGS sequence"/>
</dbReference>
<evidence type="ECO:0000313" key="1">
    <source>
        <dbReference type="EMBL" id="PSS25633.1"/>
    </source>
</evidence>
<sequence length="172" mass="19421">MQQNGECLLTYFLMHPLARCSFIGRGPIIQKLLMVVPTCTSPLSIGREVETVRLGGKVSEALRFFSYFPVSLSCQDGSTMSCRPMRLIETARLLRSDPGSRERRERKGLIVSIVHTHSWPSGSGQRQSGVFHHRISRDWGEGRGENYCVRTTLYTGEEVLYGVQKQNSTGRR</sequence>
<accession>A0A2T3BBC7</accession>